<dbReference type="PANTHER" id="PTHR13016:SF0">
    <property type="entry name" value="AMME SYNDROME CANDIDATE GENE 1 PROTEIN"/>
    <property type="match status" value="1"/>
</dbReference>
<organism evidence="2 3">
    <name type="scientific">Fundidesulfovibrio magnetotacticus</name>
    <dbReference type="NCBI Taxonomy" id="2730080"/>
    <lineage>
        <taxon>Bacteria</taxon>
        <taxon>Pseudomonadati</taxon>
        <taxon>Thermodesulfobacteriota</taxon>
        <taxon>Desulfovibrionia</taxon>
        <taxon>Desulfovibrionales</taxon>
        <taxon>Desulfovibrionaceae</taxon>
        <taxon>Fundidesulfovibrio</taxon>
    </lineage>
</organism>
<dbReference type="NCBIfam" id="TIGR00296">
    <property type="entry name" value="TIGR00296 family protein"/>
    <property type="match status" value="1"/>
</dbReference>
<dbReference type="PANTHER" id="PTHR13016">
    <property type="entry name" value="AMMECR1 HOMOLOG"/>
    <property type="match status" value="1"/>
</dbReference>
<protein>
    <recommendedName>
        <fullName evidence="1">AMMECR1 domain-containing protein</fullName>
    </recommendedName>
</protein>
<accession>A0A6V8LJN0</accession>
<comment type="caution">
    <text evidence="2">The sequence shown here is derived from an EMBL/GenBank/DDBJ whole genome shotgun (WGS) entry which is preliminary data.</text>
</comment>
<dbReference type="InterPro" id="IPR036071">
    <property type="entry name" value="AMMECR1_dom_sf"/>
</dbReference>
<dbReference type="Proteomes" id="UP000494245">
    <property type="component" value="Unassembled WGS sequence"/>
</dbReference>
<gene>
    <name evidence="2" type="ORF">NNJEOMEG_00770</name>
</gene>
<reference evidence="2 3" key="1">
    <citation type="submission" date="2020-04" db="EMBL/GenBank/DDBJ databases">
        <authorList>
            <consortium name="Desulfovibrio sp. FSS-1 genome sequencing consortium"/>
            <person name="Shimoshige H."/>
            <person name="Kobayashi H."/>
            <person name="Maekawa T."/>
        </authorList>
    </citation>
    <scope>NUCLEOTIDE SEQUENCE [LARGE SCALE GENOMIC DNA]</scope>
    <source>
        <strain evidence="2 3">SIID29052-01</strain>
    </source>
</reference>
<dbReference type="InterPro" id="IPR023473">
    <property type="entry name" value="AMMECR1"/>
</dbReference>
<dbReference type="RefSeq" id="WP_173081484.1">
    <property type="nucleotide sequence ID" value="NZ_BLTE01000002.1"/>
</dbReference>
<sequence length="184" mass="20087">MDAFRFELSALEKDALKDLVRASIRAALQGDQAWTPPAPPAARLTEPLGAFVTLHLGGELRGCIGRIVGDGPLWETVARMARAAAFEDPRFPPLSPGEFEKLAVEISVLGPVTACPDPGQVEVGRHGLIVRRGARQGLLLPQVAVEWRWDAPAFLDHTCRKAGLEPGAWRKPGTEVYWFEAEVF</sequence>
<evidence type="ECO:0000313" key="2">
    <source>
        <dbReference type="EMBL" id="GFK92942.1"/>
    </source>
</evidence>
<feature type="domain" description="AMMECR1" evidence="1">
    <location>
        <begin position="11"/>
        <end position="184"/>
    </location>
</feature>
<proteinExistence type="predicted"/>
<reference evidence="2 3" key="2">
    <citation type="submission" date="2020-05" db="EMBL/GenBank/DDBJ databases">
        <title>Draft genome sequence of Desulfovibrio sp. strainFSS-1.</title>
        <authorList>
            <person name="Shimoshige H."/>
            <person name="Kobayashi H."/>
            <person name="Maekawa T."/>
        </authorList>
    </citation>
    <scope>NUCLEOTIDE SEQUENCE [LARGE SCALE GENOMIC DNA]</scope>
    <source>
        <strain evidence="2 3">SIID29052-01</strain>
    </source>
</reference>
<dbReference type="Gene3D" id="3.30.700.20">
    <property type="entry name" value="Hypothetical protein ph0010, domain 1"/>
    <property type="match status" value="1"/>
</dbReference>
<keyword evidence="3" id="KW-1185">Reference proteome</keyword>
<dbReference type="Gene3D" id="3.30.1490.150">
    <property type="entry name" value="Hypothetical protein ph0010, domain 2"/>
    <property type="match status" value="1"/>
</dbReference>
<dbReference type="NCBIfam" id="TIGR04335">
    <property type="entry name" value="AmmeMemoSam_A"/>
    <property type="match status" value="1"/>
</dbReference>
<dbReference type="InterPro" id="IPR002733">
    <property type="entry name" value="AMMECR1_domain"/>
</dbReference>
<dbReference type="PROSITE" id="PS51112">
    <property type="entry name" value="AMMECR1"/>
    <property type="match status" value="1"/>
</dbReference>
<name>A0A6V8LJN0_9BACT</name>
<dbReference type="AlphaFoldDB" id="A0A6V8LJN0"/>
<evidence type="ECO:0000313" key="3">
    <source>
        <dbReference type="Proteomes" id="UP000494245"/>
    </source>
</evidence>
<dbReference type="SUPFAM" id="SSF143447">
    <property type="entry name" value="AMMECR1-like"/>
    <property type="match status" value="1"/>
</dbReference>
<evidence type="ECO:0000259" key="1">
    <source>
        <dbReference type="PROSITE" id="PS51112"/>
    </source>
</evidence>
<dbReference type="InterPro" id="IPR027485">
    <property type="entry name" value="AMMECR1_N"/>
</dbReference>
<dbReference type="InterPro" id="IPR027623">
    <property type="entry name" value="AmmeMemoSam_A"/>
</dbReference>
<dbReference type="EMBL" id="BLTE01000002">
    <property type="protein sequence ID" value="GFK92942.1"/>
    <property type="molecule type" value="Genomic_DNA"/>
</dbReference>
<dbReference type="Pfam" id="PF01871">
    <property type="entry name" value="AMMECR1"/>
    <property type="match status" value="1"/>
</dbReference>